<dbReference type="SUPFAM" id="SSF57701">
    <property type="entry name" value="Zn2/Cys6 DNA-binding domain"/>
    <property type="match status" value="1"/>
</dbReference>
<evidence type="ECO:0000256" key="4">
    <source>
        <dbReference type="ARBA" id="ARBA00023015"/>
    </source>
</evidence>
<keyword evidence="6" id="KW-0804">Transcription</keyword>
<dbReference type="PANTHER" id="PTHR31313:SF81">
    <property type="entry name" value="TY1 ENHANCER ACTIVATOR"/>
    <property type="match status" value="1"/>
</dbReference>
<feature type="region of interest" description="Disordered" evidence="8">
    <location>
        <begin position="835"/>
        <end position="855"/>
    </location>
</feature>
<dbReference type="GO" id="GO:0006351">
    <property type="term" value="P:DNA-templated transcription"/>
    <property type="evidence" value="ECO:0007669"/>
    <property type="project" value="InterPro"/>
</dbReference>
<sequence>MTPRTTDPQSRASAACTACRVRRTKCIVDPGHASCDYCQSKGMDCTFQALDDRKRPKSKVYLNSLLENIQNLEQRLRAAGHEPPQFQQRATQVQTAQQPRRNISLRDEEPSRKTDRAIENSRSLPISRLENALHPVLEENGAHGSPASASATLESVPEPSILASVRSHNSVRQRSGSEPYQISNRQNTVWNTILGADRFIYDRRKGRIHYFSPSTCYKRYQSSNDQGDLELSHLDKHSYKILAEIPMDLENYLMDLFWSRYNSTLCVIDQQAFCNNRATGSSTYYSGFLHLTCLAMGFRFADKTRRGIQQITLNDTYSVFQREVKFLMERELEDPRGLTLIQAMLVLSDLECACGRDDLAAMHIATSCRLAFDFGLHLDCSRFGLSAAETKFRKNLLRSCLVYDQGWALYMERPTNMKISDISSSCLASRISHIKDAAVSQGKSTNESVPSHEDLHGQILDALLELAGLSSRIQALSQPRLTLEIIADEDRLIDVAALDAKLKSWYSMLPPRLKWTDDNVRDAPRLFFIMHQQFYVAQLNLHGGYGRYEDALGVETGKSHGYGRAEGDSSNVSAVQHLARSITMKAAIKIALAFSTYRKRFGACETSIFSLQQGGTALLALMSTTKVSKEAGSRTAALHHLYMLTEQVREMSEVYSPAEVMCRVAKHEMERLDIDFSDLPTPPHTPVDSMSPPTVNPARRPISQNPSDSDPATKRRRLSGDKDRPRIASAPRQDVATVPNQTTSFSGIRSSDQHSIMNVRAPVLQPLGSPRGQPSGTLPSDSFGGLDPVPDSILDPNDIQSSSWSVGLSDMSTLFDFPGHDQIGNDMLLPFVPDPHYPAEDDPDLRNLPGVMQYG</sequence>
<feature type="compositionally biased region" description="Low complexity" evidence="8">
    <location>
        <begin position="83"/>
        <end position="101"/>
    </location>
</feature>
<keyword evidence="2" id="KW-0479">Metal-binding</keyword>
<accession>A0A178ZPJ5</accession>
<dbReference type="GO" id="GO:0003677">
    <property type="term" value="F:DNA binding"/>
    <property type="evidence" value="ECO:0007669"/>
    <property type="project" value="UniProtKB-KW"/>
</dbReference>
<evidence type="ECO:0000313" key="11">
    <source>
        <dbReference type="Proteomes" id="UP000078343"/>
    </source>
</evidence>
<dbReference type="Gene3D" id="4.10.240.10">
    <property type="entry name" value="Zn(2)-C6 fungal-type DNA-binding domain"/>
    <property type="match status" value="1"/>
</dbReference>
<feature type="compositionally biased region" description="Basic and acidic residues" evidence="8">
    <location>
        <begin position="104"/>
        <end position="119"/>
    </location>
</feature>
<proteinExistence type="predicted"/>
<dbReference type="PROSITE" id="PS00463">
    <property type="entry name" value="ZN2_CY6_FUNGAL_1"/>
    <property type="match status" value="1"/>
</dbReference>
<dbReference type="CDD" id="cd12148">
    <property type="entry name" value="fungal_TF_MHR"/>
    <property type="match status" value="1"/>
</dbReference>
<dbReference type="RefSeq" id="XP_018695097.1">
    <property type="nucleotide sequence ID" value="XM_018835447.1"/>
</dbReference>
<dbReference type="InterPro" id="IPR051615">
    <property type="entry name" value="Transcr_Regulatory_Elem"/>
</dbReference>
<comment type="subcellular location">
    <subcellularLocation>
        <location evidence="1">Nucleus</location>
    </subcellularLocation>
</comment>
<keyword evidence="5" id="KW-0238">DNA-binding</keyword>
<protein>
    <recommendedName>
        <fullName evidence="9">Zn(2)-C6 fungal-type domain-containing protein</fullName>
    </recommendedName>
</protein>
<feature type="domain" description="Zn(2)-C6 fungal-type" evidence="9">
    <location>
        <begin position="15"/>
        <end position="47"/>
    </location>
</feature>
<dbReference type="Proteomes" id="UP000078343">
    <property type="component" value="Unassembled WGS sequence"/>
</dbReference>
<evidence type="ECO:0000259" key="9">
    <source>
        <dbReference type="PROSITE" id="PS50048"/>
    </source>
</evidence>
<dbReference type="CDD" id="cd00067">
    <property type="entry name" value="GAL4"/>
    <property type="match status" value="1"/>
</dbReference>
<feature type="region of interest" description="Disordered" evidence="8">
    <location>
        <begin position="81"/>
        <end position="123"/>
    </location>
</feature>
<evidence type="ECO:0000256" key="2">
    <source>
        <dbReference type="ARBA" id="ARBA00022723"/>
    </source>
</evidence>
<keyword evidence="3" id="KW-0862">Zinc</keyword>
<dbReference type="Pfam" id="PF04082">
    <property type="entry name" value="Fungal_trans"/>
    <property type="match status" value="1"/>
</dbReference>
<dbReference type="AlphaFoldDB" id="A0A178ZPJ5"/>
<organism evidence="10 11">
    <name type="scientific">Fonsecaea erecta</name>
    <dbReference type="NCBI Taxonomy" id="1367422"/>
    <lineage>
        <taxon>Eukaryota</taxon>
        <taxon>Fungi</taxon>
        <taxon>Dikarya</taxon>
        <taxon>Ascomycota</taxon>
        <taxon>Pezizomycotina</taxon>
        <taxon>Eurotiomycetes</taxon>
        <taxon>Chaetothyriomycetidae</taxon>
        <taxon>Chaetothyriales</taxon>
        <taxon>Herpotrichiellaceae</taxon>
        <taxon>Fonsecaea</taxon>
    </lineage>
</organism>
<keyword evidence="11" id="KW-1185">Reference proteome</keyword>
<dbReference type="PROSITE" id="PS50048">
    <property type="entry name" value="ZN2_CY6_FUNGAL_2"/>
    <property type="match status" value="1"/>
</dbReference>
<dbReference type="SMART" id="SM00066">
    <property type="entry name" value="GAL4"/>
    <property type="match status" value="1"/>
</dbReference>
<dbReference type="InterPro" id="IPR001138">
    <property type="entry name" value="Zn2Cys6_DnaBD"/>
</dbReference>
<dbReference type="InterPro" id="IPR007219">
    <property type="entry name" value="XnlR_reg_dom"/>
</dbReference>
<reference evidence="10 11" key="1">
    <citation type="submission" date="2016-04" db="EMBL/GenBank/DDBJ databases">
        <title>Draft genome of Fonsecaea erecta CBS 125763.</title>
        <authorList>
            <person name="Weiss V.A."/>
            <person name="Vicente V.A."/>
            <person name="Raittz R.T."/>
            <person name="Moreno L.F."/>
            <person name="De Souza E.M."/>
            <person name="Pedrosa F.O."/>
            <person name="Steffens M.B."/>
            <person name="Faoro H."/>
            <person name="Tadra-Sfeir M.Z."/>
            <person name="Najafzadeh M.J."/>
            <person name="Felipe M.S."/>
            <person name="Teixeira M."/>
            <person name="Sun J."/>
            <person name="Xi L."/>
            <person name="Gomes R."/>
            <person name="De Azevedo C.M."/>
            <person name="Salgado C.G."/>
            <person name="Da Silva M.B."/>
            <person name="Nascimento M.F."/>
            <person name="Queiroz-Telles F."/>
            <person name="Attili D.S."/>
            <person name="Gorbushina A."/>
        </authorList>
    </citation>
    <scope>NUCLEOTIDE SEQUENCE [LARGE SCALE GENOMIC DNA]</scope>
    <source>
        <strain evidence="10 11">CBS 125763</strain>
    </source>
</reference>
<dbReference type="GeneID" id="30008102"/>
<evidence type="ECO:0000256" key="5">
    <source>
        <dbReference type="ARBA" id="ARBA00023125"/>
    </source>
</evidence>
<evidence type="ECO:0000256" key="6">
    <source>
        <dbReference type="ARBA" id="ARBA00023163"/>
    </source>
</evidence>
<evidence type="ECO:0000313" key="10">
    <source>
        <dbReference type="EMBL" id="OAP61730.1"/>
    </source>
</evidence>
<dbReference type="GO" id="GO:0008270">
    <property type="term" value="F:zinc ion binding"/>
    <property type="evidence" value="ECO:0007669"/>
    <property type="project" value="InterPro"/>
</dbReference>
<dbReference type="GO" id="GO:0000981">
    <property type="term" value="F:DNA-binding transcription factor activity, RNA polymerase II-specific"/>
    <property type="evidence" value="ECO:0007669"/>
    <property type="project" value="InterPro"/>
</dbReference>
<dbReference type="EMBL" id="LVYI01000003">
    <property type="protein sequence ID" value="OAP61730.1"/>
    <property type="molecule type" value="Genomic_DNA"/>
</dbReference>
<feature type="region of interest" description="Disordered" evidence="8">
    <location>
        <begin position="764"/>
        <end position="783"/>
    </location>
</feature>
<keyword evidence="4" id="KW-0805">Transcription regulation</keyword>
<dbReference type="InterPro" id="IPR036864">
    <property type="entry name" value="Zn2-C6_fun-type_DNA-bd_sf"/>
</dbReference>
<keyword evidence="7" id="KW-0539">Nucleus</keyword>
<feature type="region of interest" description="Disordered" evidence="8">
    <location>
        <begin position="675"/>
        <end position="754"/>
    </location>
</feature>
<gene>
    <name evidence="10" type="ORF">AYL99_03933</name>
</gene>
<dbReference type="GO" id="GO:0005634">
    <property type="term" value="C:nucleus"/>
    <property type="evidence" value="ECO:0007669"/>
    <property type="project" value="UniProtKB-SubCell"/>
</dbReference>
<evidence type="ECO:0000256" key="8">
    <source>
        <dbReference type="SAM" id="MobiDB-lite"/>
    </source>
</evidence>
<name>A0A178ZPJ5_9EURO</name>
<dbReference type="PANTHER" id="PTHR31313">
    <property type="entry name" value="TY1 ENHANCER ACTIVATOR"/>
    <property type="match status" value="1"/>
</dbReference>
<evidence type="ECO:0000256" key="1">
    <source>
        <dbReference type="ARBA" id="ARBA00004123"/>
    </source>
</evidence>
<comment type="caution">
    <text evidence="10">The sequence shown here is derived from an EMBL/GenBank/DDBJ whole genome shotgun (WGS) entry which is preliminary data.</text>
</comment>
<feature type="compositionally biased region" description="Polar residues" evidence="8">
    <location>
        <begin position="738"/>
        <end position="754"/>
    </location>
</feature>
<dbReference type="STRING" id="1367422.A0A178ZPJ5"/>
<dbReference type="OrthoDB" id="4154772at2759"/>
<evidence type="ECO:0000256" key="7">
    <source>
        <dbReference type="ARBA" id="ARBA00023242"/>
    </source>
</evidence>
<evidence type="ECO:0000256" key="3">
    <source>
        <dbReference type="ARBA" id="ARBA00022833"/>
    </source>
</evidence>